<protein>
    <submittedName>
        <fullName evidence="1">Uncharacterized protein</fullName>
    </submittedName>
</protein>
<proteinExistence type="predicted"/>
<reference evidence="1" key="1">
    <citation type="journal article" date="2003" name="Science">
        <title>In-depth view of structure, activity, and evolution of rice chromosome 10.</title>
        <authorList>
            <consortium name="Rice Chromosome 10 Sequencing Consortium"/>
        </authorList>
    </citation>
    <scope>NUCLEOTIDE SEQUENCE [LARGE SCALE GENOMIC DNA]</scope>
</reference>
<dbReference type="AlphaFoldDB" id="Q109N7"/>
<gene>
    <name evidence="1" type="ordered locus">LOC_Os10g29159</name>
</gene>
<reference evidence="1" key="2">
    <citation type="submission" date="2003-05" db="EMBL/GenBank/DDBJ databases">
        <authorList>
            <person name="Buell C.R."/>
            <person name="Wing R.A."/>
            <person name="McCombie W.R."/>
            <person name="Messing J."/>
            <person name="Yuan Q."/>
            <person name="Ouyang S."/>
        </authorList>
    </citation>
    <scope>NUCLEOTIDE SEQUENCE</scope>
</reference>
<organism evidence="1">
    <name type="scientific">Oryza sativa subsp. japonica</name>
    <name type="common">Rice</name>
    <dbReference type="NCBI Taxonomy" id="39947"/>
    <lineage>
        <taxon>Eukaryota</taxon>
        <taxon>Viridiplantae</taxon>
        <taxon>Streptophyta</taxon>
        <taxon>Embryophyta</taxon>
        <taxon>Tracheophyta</taxon>
        <taxon>Spermatophyta</taxon>
        <taxon>Magnoliopsida</taxon>
        <taxon>Liliopsida</taxon>
        <taxon>Poales</taxon>
        <taxon>Poaceae</taxon>
        <taxon>BOP clade</taxon>
        <taxon>Oryzoideae</taxon>
        <taxon>Oryzeae</taxon>
        <taxon>Oryzinae</taxon>
        <taxon>Oryza</taxon>
        <taxon>Oryza sativa</taxon>
    </lineage>
</organism>
<dbReference type="EMBL" id="DP000086">
    <property type="protein sequence ID" value="ABG66085.1"/>
    <property type="molecule type" value="Genomic_DNA"/>
</dbReference>
<accession>Q109N7</accession>
<sequence>MASDELRRATWYWSTMATVFRRSLAKKRWWTVFSSQLRIQWRRRTTTNGAAGGTAATAVLHFTSTGNLRWDLAQNNQRPG</sequence>
<evidence type="ECO:0000313" key="1">
    <source>
        <dbReference type="EMBL" id="ABG66085.1"/>
    </source>
</evidence>
<reference evidence="1" key="3">
    <citation type="submission" date="2006-07" db="EMBL/GenBank/DDBJ databases">
        <authorList>
            <person name="Buell R."/>
        </authorList>
    </citation>
    <scope>NUCLEOTIDE SEQUENCE</scope>
</reference>
<name>Q109N7_ORYSJ</name>